<dbReference type="EMBL" id="CAMXCT030001757">
    <property type="protein sequence ID" value="CAL4780101.1"/>
    <property type="molecule type" value="Genomic_DNA"/>
</dbReference>
<evidence type="ECO:0000313" key="3">
    <source>
        <dbReference type="Proteomes" id="UP001152797"/>
    </source>
</evidence>
<evidence type="ECO:0000313" key="2">
    <source>
        <dbReference type="EMBL" id="CAL4780101.1"/>
    </source>
</evidence>
<dbReference type="OrthoDB" id="471377at2759"/>
<protein>
    <submittedName>
        <fullName evidence="1">Uncharacterized protein</fullName>
    </submittedName>
</protein>
<name>A0A9P1CIP7_9DINO</name>
<keyword evidence="3" id="KW-1185">Reference proteome</keyword>
<organism evidence="1">
    <name type="scientific">Cladocopium goreaui</name>
    <dbReference type="NCBI Taxonomy" id="2562237"/>
    <lineage>
        <taxon>Eukaryota</taxon>
        <taxon>Sar</taxon>
        <taxon>Alveolata</taxon>
        <taxon>Dinophyceae</taxon>
        <taxon>Suessiales</taxon>
        <taxon>Symbiodiniaceae</taxon>
        <taxon>Cladocopium</taxon>
    </lineage>
</organism>
<sequence>MSPPDRQSNLPHCRLNNGCPVAPLNRMTVDAHLGLVSVCKVDANFLRALVCFNNVKLPDEEAVQQDNSATSAMRVKRSFDCLLSNEDTSPFRVKLRMAGPASVVNWMLQGRTGEIHQVVLAQMEKIGEWSVLWQVPVDAAAKDTVVNYFHQLATAELAVDEPLTFEPKWTPVKRLHFVRDNMPEEVMLFRSRARRCINSAHSD</sequence>
<dbReference type="EMBL" id="CAMXCT020001757">
    <property type="protein sequence ID" value="CAL1146164.1"/>
    <property type="molecule type" value="Genomic_DNA"/>
</dbReference>
<proteinExistence type="predicted"/>
<gene>
    <name evidence="1" type="ORF">C1SCF055_LOCUS19585</name>
</gene>
<dbReference type="AlphaFoldDB" id="A0A9P1CIP7"/>
<accession>A0A9P1CIP7</accession>
<reference evidence="1" key="1">
    <citation type="submission" date="2022-10" db="EMBL/GenBank/DDBJ databases">
        <authorList>
            <person name="Chen Y."/>
            <person name="Dougan E. K."/>
            <person name="Chan C."/>
            <person name="Rhodes N."/>
            <person name="Thang M."/>
        </authorList>
    </citation>
    <scope>NUCLEOTIDE SEQUENCE</scope>
</reference>
<dbReference type="EMBL" id="CAMXCT010001757">
    <property type="protein sequence ID" value="CAI3992789.1"/>
    <property type="molecule type" value="Genomic_DNA"/>
</dbReference>
<evidence type="ECO:0000313" key="1">
    <source>
        <dbReference type="EMBL" id="CAI3992789.1"/>
    </source>
</evidence>
<dbReference type="Proteomes" id="UP001152797">
    <property type="component" value="Unassembled WGS sequence"/>
</dbReference>
<comment type="caution">
    <text evidence="1">The sequence shown here is derived from an EMBL/GenBank/DDBJ whole genome shotgun (WGS) entry which is preliminary data.</text>
</comment>
<reference evidence="2 3" key="2">
    <citation type="submission" date="2024-05" db="EMBL/GenBank/DDBJ databases">
        <authorList>
            <person name="Chen Y."/>
            <person name="Shah S."/>
            <person name="Dougan E. K."/>
            <person name="Thang M."/>
            <person name="Chan C."/>
        </authorList>
    </citation>
    <scope>NUCLEOTIDE SEQUENCE [LARGE SCALE GENOMIC DNA]</scope>
</reference>